<gene>
    <name evidence="1" type="ORF">LOK49_LG01G02009</name>
</gene>
<keyword evidence="2" id="KW-1185">Reference proteome</keyword>
<dbReference type="Proteomes" id="UP001060215">
    <property type="component" value="Chromosome 1"/>
</dbReference>
<protein>
    <submittedName>
        <fullName evidence="1">Egg cell-secreted protein 1.4</fullName>
    </submittedName>
</protein>
<reference evidence="1 2" key="1">
    <citation type="journal article" date="2022" name="Plant J.">
        <title>Chromosome-level genome of Camellia lanceoleosa provides a valuable resource for understanding genome evolution and self-incompatibility.</title>
        <authorList>
            <person name="Gong W."/>
            <person name="Xiao S."/>
            <person name="Wang L."/>
            <person name="Liao Z."/>
            <person name="Chang Y."/>
            <person name="Mo W."/>
            <person name="Hu G."/>
            <person name="Li W."/>
            <person name="Zhao G."/>
            <person name="Zhu H."/>
            <person name="Hu X."/>
            <person name="Ji K."/>
            <person name="Xiang X."/>
            <person name="Song Q."/>
            <person name="Yuan D."/>
            <person name="Jin S."/>
            <person name="Zhang L."/>
        </authorList>
    </citation>
    <scope>NUCLEOTIDE SEQUENCE [LARGE SCALE GENOMIC DNA]</scope>
    <source>
        <strain evidence="1">SQ_2022a</strain>
    </source>
</reference>
<name>A0ACC0J228_9ERIC</name>
<organism evidence="1 2">
    <name type="scientific">Camellia lanceoleosa</name>
    <dbReference type="NCBI Taxonomy" id="1840588"/>
    <lineage>
        <taxon>Eukaryota</taxon>
        <taxon>Viridiplantae</taxon>
        <taxon>Streptophyta</taxon>
        <taxon>Embryophyta</taxon>
        <taxon>Tracheophyta</taxon>
        <taxon>Spermatophyta</taxon>
        <taxon>Magnoliopsida</taxon>
        <taxon>eudicotyledons</taxon>
        <taxon>Gunneridae</taxon>
        <taxon>Pentapetalae</taxon>
        <taxon>asterids</taxon>
        <taxon>Ericales</taxon>
        <taxon>Theaceae</taxon>
        <taxon>Camellia</taxon>
    </lineage>
</organism>
<comment type="caution">
    <text evidence="1">The sequence shown here is derived from an EMBL/GenBank/DDBJ whole genome shotgun (WGS) entry which is preliminary data.</text>
</comment>
<dbReference type="EMBL" id="CM045758">
    <property type="protein sequence ID" value="KAI8031835.1"/>
    <property type="molecule type" value="Genomic_DNA"/>
</dbReference>
<evidence type="ECO:0000313" key="2">
    <source>
        <dbReference type="Proteomes" id="UP001060215"/>
    </source>
</evidence>
<accession>A0ACC0J228</accession>
<proteinExistence type="predicted"/>
<sequence length="148" mass="15686">MGVAVKCMIVFLVFSMTCLMENASAGRELHPLMKPGFNLTARLETDGGVVDCWNALTEIKSCSNEIVVYFVNGTTDIGPPCCKAISMITHHCWASMLTALGFTPDETNILQGYCDASSSSPSSSTSSLAPAATPSVQPAASTHDFMLI</sequence>
<evidence type="ECO:0000313" key="1">
    <source>
        <dbReference type="EMBL" id="KAI8031835.1"/>
    </source>
</evidence>